<proteinExistence type="predicted"/>
<dbReference type="AlphaFoldDB" id="A0A224YCM0"/>
<feature type="region of interest" description="Disordered" evidence="1">
    <location>
        <begin position="133"/>
        <end position="152"/>
    </location>
</feature>
<dbReference type="EMBL" id="GFPF01002293">
    <property type="protein sequence ID" value="MAA13439.1"/>
    <property type="molecule type" value="Transcribed_RNA"/>
</dbReference>
<feature type="region of interest" description="Disordered" evidence="1">
    <location>
        <begin position="104"/>
        <end position="125"/>
    </location>
</feature>
<evidence type="ECO:0000256" key="1">
    <source>
        <dbReference type="SAM" id="MobiDB-lite"/>
    </source>
</evidence>
<evidence type="ECO:0000313" key="2">
    <source>
        <dbReference type="EMBL" id="MAA13439.1"/>
    </source>
</evidence>
<reference evidence="2" key="1">
    <citation type="journal article" date="2017" name="Parasit. Vectors">
        <title>Sialotranscriptomics of Rhipicephalus zambeziensis reveals intricate expression profiles of secretory proteins and suggests tight temporal transcriptional regulation during blood-feeding.</title>
        <authorList>
            <person name="de Castro M.H."/>
            <person name="de Klerk D."/>
            <person name="Pienaar R."/>
            <person name="Rees D.J.G."/>
            <person name="Mans B.J."/>
        </authorList>
    </citation>
    <scope>NUCLEOTIDE SEQUENCE</scope>
    <source>
        <tissue evidence="2">Salivary glands</tissue>
    </source>
</reference>
<protein>
    <submittedName>
        <fullName evidence="2">Uncharacterized protein</fullName>
    </submittedName>
</protein>
<organism evidence="2">
    <name type="scientific">Rhipicephalus zambeziensis</name>
    <dbReference type="NCBI Taxonomy" id="60191"/>
    <lineage>
        <taxon>Eukaryota</taxon>
        <taxon>Metazoa</taxon>
        <taxon>Ecdysozoa</taxon>
        <taxon>Arthropoda</taxon>
        <taxon>Chelicerata</taxon>
        <taxon>Arachnida</taxon>
        <taxon>Acari</taxon>
        <taxon>Parasitiformes</taxon>
        <taxon>Ixodida</taxon>
        <taxon>Ixodoidea</taxon>
        <taxon>Ixodidae</taxon>
        <taxon>Rhipicephalinae</taxon>
        <taxon>Rhipicephalus</taxon>
        <taxon>Rhipicephalus</taxon>
    </lineage>
</organism>
<accession>A0A224YCM0</accession>
<feature type="compositionally biased region" description="Basic and acidic residues" evidence="1">
    <location>
        <begin position="106"/>
        <end position="121"/>
    </location>
</feature>
<sequence>MKAVARTVQMVTEADAWWQLKLRTDTQDVRPVGVLLGRWAIPSDTFSCTSSLLSEHATRAALPTYPLRRTLAHYSRRRRRPTRYWAVDCHSRCTRVNHAINVRTQETSKARRSRSTERADKATSPLRLLRHTTEHQHKTWAHLRPPVPSITR</sequence>
<name>A0A224YCM0_9ACAR</name>